<protein>
    <submittedName>
        <fullName evidence="1">Uncharacterized protein</fullName>
    </submittedName>
</protein>
<proteinExistence type="predicted"/>
<keyword evidence="2" id="KW-1185">Reference proteome</keyword>
<dbReference type="AlphaFoldDB" id="A0A8K0KRE0"/>
<accession>A0A8K0KRE0</accession>
<organism evidence="1 2">
    <name type="scientific">Ladona fulva</name>
    <name type="common">Scarce chaser dragonfly</name>
    <name type="synonym">Libellula fulva</name>
    <dbReference type="NCBI Taxonomy" id="123851"/>
    <lineage>
        <taxon>Eukaryota</taxon>
        <taxon>Metazoa</taxon>
        <taxon>Ecdysozoa</taxon>
        <taxon>Arthropoda</taxon>
        <taxon>Hexapoda</taxon>
        <taxon>Insecta</taxon>
        <taxon>Pterygota</taxon>
        <taxon>Palaeoptera</taxon>
        <taxon>Odonata</taxon>
        <taxon>Epiprocta</taxon>
        <taxon>Anisoptera</taxon>
        <taxon>Libelluloidea</taxon>
        <taxon>Libellulidae</taxon>
        <taxon>Ladona</taxon>
    </lineage>
</organism>
<comment type="caution">
    <text evidence="1">The sequence shown here is derived from an EMBL/GenBank/DDBJ whole genome shotgun (WGS) entry which is preliminary data.</text>
</comment>
<evidence type="ECO:0000313" key="1">
    <source>
        <dbReference type="EMBL" id="KAG8239620.1"/>
    </source>
</evidence>
<gene>
    <name evidence="1" type="ORF">J437_LFUL019317</name>
</gene>
<reference evidence="1" key="1">
    <citation type="submission" date="2013-04" db="EMBL/GenBank/DDBJ databases">
        <authorList>
            <person name="Qu J."/>
            <person name="Murali S.C."/>
            <person name="Bandaranaike D."/>
            <person name="Bellair M."/>
            <person name="Blankenburg K."/>
            <person name="Chao H."/>
            <person name="Dinh H."/>
            <person name="Doddapaneni H."/>
            <person name="Downs B."/>
            <person name="Dugan-Rocha S."/>
            <person name="Elkadiri S."/>
            <person name="Gnanaolivu R.D."/>
            <person name="Hernandez B."/>
            <person name="Javaid M."/>
            <person name="Jayaseelan J.C."/>
            <person name="Lee S."/>
            <person name="Li M."/>
            <person name="Ming W."/>
            <person name="Munidasa M."/>
            <person name="Muniz J."/>
            <person name="Nguyen L."/>
            <person name="Ongeri F."/>
            <person name="Osuji N."/>
            <person name="Pu L.-L."/>
            <person name="Puazo M."/>
            <person name="Qu C."/>
            <person name="Quiroz J."/>
            <person name="Raj R."/>
            <person name="Weissenberger G."/>
            <person name="Xin Y."/>
            <person name="Zou X."/>
            <person name="Han Y."/>
            <person name="Richards S."/>
            <person name="Worley K."/>
            <person name="Muzny D."/>
            <person name="Gibbs R."/>
        </authorList>
    </citation>
    <scope>NUCLEOTIDE SEQUENCE</scope>
    <source>
        <strain evidence="1">Sampled in the wild</strain>
    </source>
</reference>
<dbReference type="OrthoDB" id="506431at2759"/>
<sequence>MGDSILRDKFDYAPVASMDCVSEESSLSDTSHSLTNATDVSLLVADPRNVPSTENNRKFVYERVILLRQLGDFLLSLLQSFSKLFQFPVLLFQQLPHSGIINAIVAHPFISFAIINIPFMSFALARSGQNPPEGFMAPKAWKVLAEYYKSLQAK</sequence>
<evidence type="ECO:0000313" key="2">
    <source>
        <dbReference type="Proteomes" id="UP000792457"/>
    </source>
</evidence>
<dbReference type="EMBL" id="KZ309752">
    <property type="protein sequence ID" value="KAG8239620.1"/>
    <property type="molecule type" value="Genomic_DNA"/>
</dbReference>
<dbReference type="Proteomes" id="UP000792457">
    <property type="component" value="Unassembled WGS sequence"/>
</dbReference>
<name>A0A8K0KRE0_LADFU</name>
<reference evidence="1" key="2">
    <citation type="submission" date="2017-10" db="EMBL/GenBank/DDBJ databases">
        <title>Ladona fulva Genome sequencing and assembly.</title>
        <authorList>
            <person name="Murali S."/>
            <person name="Richards S."/>
            <person name="Bandaranaike D."/>
            <person name="Bellair M."/>
            <person name="Blankenburg K."/>
            <person name="Chao H."/>
            <person name="Dinh H."/>
            <person name="Doddapaneni H."/>
            <person name="Dugan-Rocha S."/>
            <person name="Elkadiri S."/>
            <person name="Gnanaolivu R."/>
            <person name="Hernandez B."/>
            <person name="Skinner E."/>
            <person name="Javaid M."/>
            <person name="Lee S."/>
            <person name="Li M."/>
            <person name="Ming W."/>
            <person name="Munidasa M."/>
            <person name="Muniz J."/>
            <person name="Nguyen L."/>
            <person name="Hughes D."/>
            <person name="Osuji N."/>
            <person name="Pu L.-L."/>
            <person name="Puazo M."/>
            <person name="Qu C."/>
            <person name="Quiroz J."/>
            <person name="Raj R."/>
            <person name="Weissenberger G."/>
            <person name="Xin Y."/>
            <person name="Zou X."/>
            <person name="Han Y."/>
            <person name="Worley K."/>
            <person name="Muzny D."/>
            <person name="Gibbs R."/>
        </authorList>
    </citation>
    <scope>NUCLEOTIDE SEQUENCE</scope>
    <source>
        <strain evidence="1">Sampled in the wild</strain>
    </source>
</reference>